<protein>
    <submittedName>
        <fullName evidence="1">Uncharacterized protein</fullName>
    </submittedName>
</protein>
<keyword evidence="2" id="KW-1185">Reference proteome</keyword>
<sequence>MPGMFKTESLSLPLSSLSESSFLTSSPNIQSPRGYSSAGQSSSLSALEQWSQQLPSEKRGLWLIHLLLSCANAVANNNMEYTNLFLEQLSVLASLTGDSMQRVATYFMESLAARITKSWPGVHKALLATRLPSASELQLAHQVFFNVCPFLKFAFLTVNQAILDAMEGEKVVHIIDLEACDAVQWLALLQAFSIRQGGPPHLRLTVVSERKDMLAQMALRLSEEAERLDIPFQFHPVPVKLEALELDMLGVKTGEAVGVSSVMQLHPLLTEDDYEGCAESTERMPSLQTDGASLYRAAAALEPIDRERNRRASTSVGGRGTAFECVSKRMPVGEREGSLLQLWLDRRGSKRARESEAPRDARQGEITDTAEGALSCSAYSSQSIAGRNGGNEVTPRRHPDDRRRVIDTHFQNGRGVSPAVSKHDSIKMDAKLMEEQSYRGVLLDRIVRMIHSLSPKAMVVIEQECHHNGVTLVERFVEALHYYSAVFDCLDSTLSQQSPERIILEKYLFGQEIKNIIACEGLDRVERHERLDSWRKRMECAGFVPLLLSSTTMVQAERLLNSYACDGYRLMEDRGCLTICWQGTPLFSASAWRA</sequence>
<reference evidence="2" key="1">
    <citation type="journal article" date="2024" name="Proc. Natl. Acad. Sci. U.S.A.">
        <title>Extraordinary preservation of gene collinearity over three hundred million years revealed in homosporous lycophytes.</title>
        <authorList>
            <person name="Li C."/>
            <person name="Wickell D."/>
            <person name="Kuo L.Y."/>
            <person name="Chen X."/>
            <person name="Nie B."/>
            <person name="Liao X."/>
            <person name="Peng D."/>
            <person name="Ji J."/>
            <person name="Jenkins J."/>
            <person name="Williams M."/>
            <person name="Shu S."/>
            <person name="Plott C."/>
            <person name="Barry K."/>
            <person name="Rajasekar S."/>
            <person name="Grimwood J."/>
            <person name="Han X."/>
            <person name="Sun S."/>
            <person name="Hou Z."/>
            <person name="He W."/>
            <person name="Dai G."/>
            <person name="Sun C."/>
            <person name="Schmutz J."/>
            <person name="Leebens-Mack J.H."/>
            <person name="Li F.W."/>
            <person name="Wang L."/>
        </authorList>
    </citation>
    <scope>NUCLEOTIDE SEQUENCE [LARGE SCALE GENOMIC DNA]</scope>
    <source>
        <strain evidence="2">cv. PW_Plant_1</strain>
    </source>
</reference>
<dbReference type="EMBL" id="CM055108">
    <property type="protein sequence ID" value="KAJ7524966.1"/>
    <property type="molecule type" value="Genomic_DNA"/>
</dbReference>
<evidence type="ECO:0000313" key="1">
    <source>
        <dbReference type="EMBL" id="KAJ7524966.1"/>
    </source>
</evidence>
<name>A0ACC2B5D2_DIPCM</name>
<evidence type="ECO:0000313" key="2">
    <source>
        <dbReference type="Proteomes" id="UP001162992"/>
    </source>
</evidence>
<organism evidence="1 2">
    <name type="scientific">Diphasiastrum complanatum</name>
    <name type="common">Issler's clubmoss</name>
    <name type="synonym">Lycopodium complanatum</name>
    <dbReference type="NCBI Taxonomy" id="34168"/>
    <lineage>
        <taxon>Eukaryota</taxon>
        <taxon>Viridiplantae</taxon>
        <taxon>Streptophyta</taxon>
        <taxon>Embryophyta</taxon>
        <taxon>Tracheophyta</taxon>
        <taxon>Lycopodiopsida</taxon>
        <taxon>Lycopodiales</taxon>
        <taxon>Lycopodiaceae</taxon>
        <taxon>Lycopodioideae</taxon>
        <taxon>Diphasiastrum</taxon>
    </lineage>
</organism>
<dbReference type="Proteomes" id="UP001162992">
    <property type="component" value="Chromosome 17"/>
</dbReference>
<comment type="caution">
    <text evidence="1">The sequence shown here is derived from an EMBL/GenBank/DDBJ whole genome shotgun (WGS) entry which is preliminary data.</text>
</comment>
<proteinExistence type="predicted"/>
<gene>
    <name evidence="1" type="ORF">O6H91_17G030100</name>
</gene>
<accession>A0ACC2B5D2</accession>